<sequence length="100" mass="11369">MLRWMITVQEYGGNITIVHQAGNNHKKSDGLSRLKLPNTADSPAYVPENAEPQLPIEGINITDVGTELFEEAREIYKKIRIVTLLLLCLKTFQTHPWLIL</sequence>
<reference evidence="1" key="1">
    <citation type="submission" date="2021-03" db="EMBL/GenBank/DDBJ databases">
        <title>Draft genome sequence of rust myrtle Austropuccinia psidii MF-1, a brazilian biotype.</title>
        <authorList>
            <person name="Quecine M.C."/>
            <person name="Pachon D.M.R."/>
            <person name="Bonatelli M.L."/>
            <person name="Correr F.H."/>
            <person name="Franceschini L.M."/>
            <person name="Leite T.F."/>
            <person name="Margarido G.R.A."/>
            <person name="Almeida C.A."/>
            <person name="Ferrarezi J.A."/>
            <person name="Labate C.A."/>
        </authorList>
    </citation>
    <scope>NUCLEOTIDE SEQUENCE</scope>
    <source>
        <strain evidence="1">MF-1</strain>
    </source>
</reference>
<dbReference type="EMBL" id="AVOT02140680">
    <property type="protein sequence ID" value="MBW0590937.1"/>
    <property type="molecule type" value="Genomic_DNA"/>
</dbReference>
<dbReference type="OrthoDB" id="2507171at2759"/>
<evidence type="ECO:0000313" key="2">
    <source>
        <dbReference type="Proteomes" id="UP000765509"/>
    </source>
</evidence>
<keyword evidence="2" id="KW-1185">Reference proteome</keyword>
<comment type="caution">
    <text evidence="1">The sequence shown here is derived from an EMBL/GenBank/DDBJ whole genome shotgun (WGS) entry which is preliminary data.</text>
</comment>
<dbReference type="Proteomes" id="UP000765509">
    <property type="component" value="Unassembled WGS sequence"/>
</dbReference>
<proteinExistence type="predicted"/>
<gene>
    <name evidence="1" type="ORF">O181_130652</name>
</gene>
<name>A0A9Q3L1K5_9BASI</name>
<dbReference type="AlphaFoldDB" id="A0A9Q3L1K5"/>
<evidence type="ECO:0000313" key="1">
    <source>
        <dbReference type="EMBL" id="MBW0590937.1"/>
    </source>
</evidence>
<accession>A0A9Q3L1K5</accession>
<protein>
    <submittedName>
        <fullName evidence="1">Uncharacterized protein</fullName>
    </submittedName>
</protein>
<organism evidence="1 2">
    <name type="scientific">Austropuccinia psidii MF-1</name>
    <dbReference type="NCBI Taxonomy" id="1389203"/>
    <lineage>
        <taxon>Eukaryota</taxon>
        <taxon>Fungi</taxon>
        <taxon>Dikarya</taxon>
        <taxon>Basidiomycota</taxon>
        <taxon>Pucciniomycotina</taxon>
        <taxon>Pucciniomycetes</taxon>
        <taxon>Pucciniales</taxon>
        <taxon>Sphaerophragmiaceae</taxon>
        <taxon>Austropuccinia</taxon>
    </lineage>
</organism>